<protein>
    <recommendedName>
        <fullName evidence="4">Spliceosome-associated protein CWC27 homolog</fullName>
    </recommendedName>
    <alternativeName>
        <fullName evidence="5">Probable inactive peptidyl-prolyl cis-trans isomerase CWC27 homolog</fullName>
    </alternativeName>
</protein>
<dbReference type="Pfam" id="PF00160">
    <property type="entry name" value="Pro_isomerase"/>
    <property type="match status" value="1"/>
</dbReference>
<evidence type="ECO:0000256" key="2">
    <source>
        <dbReference type="ARBA" id="ARBA00007365"/>
    </source>
</evidence>
<dbReference type="InterPro" id="IPR044666">
    <property type="entry name" value="Cyclophilin_A-like"/>
</dbReference>
<evidence type="ECO:0000313" key="10">
    <source>
        <dbReference type="Proteomes" id="UP000580250"/>
    </source>
</evidence>
<feature type="compositionally biased region" description="Basic and acidic residues" evidence="7">
    <location>
        <begin position="338"/>
        <end position="349"/>
    </location>
</feature>
<organism evidence="9 10">
    <name type="scientific">Meloidogyne enterolobii</name>
    <name type="common">Root-knot nematode worm</name>
    <name type="synonym">Meloidogyne mayaguensis</name>
    <dbReference type="NCBI Taxonomy" id="390850"/>
    <lineage>
        <taxon>Eukaryota</taxon>
        <taxon>Metazoa</taxon>
        <taxon>Ecdysozoa</taxon>
        <taxon>Nematoda</taxon>
        <taxon>Chromadorea</taxon>
        <taxon>Rhabditida</taxon>
        <taxon>Tylenchina</taxon>
        <taxon>Tylenchomorpha</taxon>
        <taxon>Tylenchoidea</taxon>
        <taxon>Meloidogynidae</taxon>
        <taxon>Meloidogyninae</taxon>
        <taxon>Meloidogyne</taxon>
    </lineage>
</organism>
<keyword evidence="3" id="KW-0539">Nucleus</keyword>
<dbReference type="GO" id="GO:0006457">
    <property type="term" value="P:protein folding"/>
    <property type="evidence" value="ECO:0007669"/>
    <property type="project" value="InterPro"/>
</dbReference>
<evidence type="ECO:0000256" key="6">
    <source>
        <dbReference type="ARBA" id="ARBA00046368"/>
    </source>
</evidence>
<dbReference type="OrthoDB" id="442970at2759"/>
<dbReference type="Proteomes" id="UP000580250">
    <property type="component" value="Unassembled WGS sequence"/>
</dbReference>
<dbReference type="Gene3D" id="2.40.100.10">
    <property type="entry name" value="Cyclophilin-like"/>
    <property type="match status" value="1"/>
</dbReference>
<dbReference type="InterPro" id="IPR020892">
    <property type="entry name" value="Cyclophilin-type_PPIase_CS"/>
</dbReference>
<dbReference type="CDD" id="cd01925">
    <property type="entry name" value="cyclophilin_CeCYP16-like"/>
    <property type="match status" value="1"/>
</dbReference>
<evidence type="ECO:0000256" key="3">
    <source>
        <dbReference type="ARBA" id="ARBA00023242"/>
    </source>
</evidence>
<sequence length="501" mass="57387">MSSAYISEPKTKGKVCLETTLGPIDIELWSRECPLACRNFVQLCAEGYYNGCTFHRLVRNFIVQTGDPTGTGHGGTSIYDDVFKSEFHQRLKFYRRGLVGMASDKKDQNGSQFFFTLGEASDLNGKHTLFGRVGGETIFNLIKMNEYDVDANERPGRIHKITGVKILENPFSDLKIRSKSEKEEKIGKRKLKEEKTEHVQPKRNTALLSFGDEMDEYDEEASKFQLKGKSAHDVLVDDISLSKQAAVGPEEINYKNENSKKVDVGDKEDFMEEQAREERMDRIKNKFKSNKKVVQFDESNKNEEEDDIEKIVEDYREAGKRNEMERIKSELKELQKEYKKSLRGQKEEKQVDEEASTSTDPRREEQTIALLGRFQTRLQRASVQGVLFDKKVDMSDQKSREDIILATSEDQGKIDFDAEDIQGEDWMNHELIAPEDTSGVTKAKDANMKEENDEWYPINDPRNKMNVRKRTQGGKVPDLFASLKIFISIFFKGVARGGWGG</sequence>
<name>A0A6V7UNZ1_MELEN</name>
<dbReference type="InterPro" id="IPR029000">
    <property type="entry name" value="Cyclophilin-like_dom_sf"/>
</dbReference>
<dbReference type="InterPro" id="IPR002130">
    <property type="entry name" value="Cyclophilin-type_PPIase_dom"/>
</dbReference>
<dbReference type="AlphaFoldDB" id="A0A6V7UNZ1"/>
<comment type="similarity">
    <text evidence="2">Belongs to the cyclophilin-type PPIase family.</text>
</comment>
<evidence type="ECO:0000313" key="9">
    <source>
        <dbReference type="EMBL" id="CAD2162744.1"/>
    </source>
</evidence>
<evidence type="ECO:0000256" key="4">
    <source>
        <dbReference type="ARBA" id="ARBA00040027"/>
    </source>
</evidence>
<dbReference type="PROSITE" id="PS50072">
    <property type="entry name" value="CSA_PPIASE_2"/>
    <property type="match status" value="1"/>
</dbReference>
<comment type="subcellular location">
    <subcellularLocation>
        <location evidence="1">Nucleus</location>
    </subcellularLocation>
</comment>
<accession>A0A6V7UNZ1</accession>
<dbReference type="PRINTS" id="PR00153">
    <property type="entry name" value="CSAPPISMRASE"/>
</dbReference>
<reference evidence="9 10" key="1">
    <citation type="submission" date="2020-08" db="EMBL/GenBank/DDBJ databases">
        <authorList>
            <person name="Koutsovoulos G."/>
            <person name="Danchin GJ E."/>
        </authorList>
    </citation>
    <scope>NUCLEOTIDE SEQUENCE [LARGE SCALE GENOMIC DNA]</scope>
</reference>
<dbReference type="GO" id="GO:0071013">
    <property type="term" value="C:catalytic step 2 spliceosome"/>
    <property type="evidence" value="ECO:0007669"/>
    <property type="project" value="TreeGrafter"/>
</dbReference>
<dbReference type="PANTHER" id="PTHR45625">
    <property type="entry name" value="PEPTIDYL-PROLYL CIS-TRANS ISOMERASE-RELATED"/>
    <property type="match status" value="1"/>
</dbReference>
<proteinExistence type="inferred from homology"/>
<evidence type="ECO:0000259" key="8">
    <source>
        <dbReference type="PROSITE" id="PS50072"/>
    </source>
</evidence>
<dbReference type="PANTHER" id="PTHR45625:SF6">
    <property type="entry name" value="SPLICEOSOME-ASSOCIATED PROTEIN CWC27 HOMOLOG"/>
    <property type="match status" value="1"/>
</dbReference>
<dbReference type="EMBL" id="CAJEWN010000093">
    <property type="protein sequence ID" value="CAD2162744.1"/>
    <property type="molecule type" value="Genomic_DNA"/>
</dbReference>
<comment type="caution">
    <text evidence="9">The sequence shown here is derived from an EMBL/GenBank/DDBJ whole genome shotgun (WGS) entry which is preliminary data.</text>
</comment>
<feature type="region of interest" description="Disordered" evidence="7">
    <location>
        <begin position="338"/>
        <end position="365"/>
    </location>
</feature>
<evidence type="ECO:0000256" key="1">
    <source>
        <dbReference type="ARBA" id="ARBA00004123"/>
    </source>
</evidence>
<feature type="domain" description="PPIase cyclophilin-type" evidence="8">
    <location>
        <begin position="18"/>
        <end position="166"/>
    </location>
</feature>
<dbReference type="SUPFAM" id="SSF50891">
    <property type="entry name" value="Cyclophilin-like"/>
    <property type="match status" value="1"/>
</dbReference>
<gene>
    <name evidence="9" type="ORF">MENT_LOCUS15589</name>
</gene>
<evidence type="ECO:0000256" key="7">
    <source>
        <dbReference type="SAM" id="MobiDB-lite"/>
    </source>
</evidence>
<comment type="subunit">
    <text evidence="6">Part of the activated spliceosome B/catalytic step 1 spliceosome, one of the forms of the spliceosome which has a well-formed active site but still cannot catalyze the branching reaction and is composed at least of 52 proteins, the U2, U5 and U6 snRNAs and the pre-mRNA. Recruited during early steps of activated spliceosome B maturation, it is probably one of the first proteins released from this complex as he matures to the spliceosome C complex. Component of the minor spliceosome, which splices U12-type introns.</text>
</comment>
<dbReference type="GO" id="GO:0003755">
    <property type="term" value="F:peptidyl-prolyl cis-trans isomerase activity"/>
    <property type="evidence" value="ECO:0007669"/>
    <property type="project" value="InterPro"/>
</dbReference>
<evidence type="ECO:0000256" key="5">
    <source>
        <dbReference type="ARBA" id="ARBA00042090"/>
    </source>
</evidence>
<dbReference type="PROSITE" id="PS00170">
    <property type="entry name" value="CSA_PPIASE_1"/>
    <property type="match status" value="1"/>
</dbReference>